<name>A0A8T9QCE0_9BACT</name>
<keyword evidence="2" id="KW-1185">Reference proteome</keyword>
<organism evidence="1 2">
    <name type="scientific">Hymenobacter cellulosilyticus</name>
    <dbReference type="NCBI Taxonomy" id="2932248"/>
    <lineage>
        <taxon>Bacteria</taxon>
        <taxon>Pseudomonadati</taxon>
        <taxon>Bacteroidota</taxon>
        <taxon>Cytophagia</taxon>
        <taxon>Cytophagales</taxon>
        <taxon>Hymenobacteraceae</taxon>
        <taxon>Hymenobacter</taxon>
    </lineage>
</organism>
<evidence type="ECO:0000313" key="2">
    <source>
        <dbReference type="Proteomes" id="UP000831796"/>
    </source>
</evidence>
<dbReference type="KEGG" id="hcu:MUN79_00430"/>
<evidence type="ECO:0000313" key="1">
    <source>
        <dbReference type="EMBL" id="UOQ72513.1"/>
    </source>
</evidence>
<dbReference type="AlphaFoldDB" id="A0A8T9QCE0"/>
<gene>
    <name evidence="1" type="ORF">MUN79_00430</name>
</gene>
<dbReference type="RefSeq" id="WP_244675878.1">
    <property type="nucleotide sequence ID" value="NZ_CP095046.1"/>
</dbReference>
<reference evidence="1" key="1">
    <citation type="submission" date="2022-04" db="EMBL/GenBank/DDBJ databases">
        <title>Hymenobacter sp. isolated from the air.</title>
        <authorList>
            <person name="Won M."/>
            <person name="Lee C.-M."/>
            <person name="Woen H.-Y."/>
            <person name="Kwon S.-W."/>
        </authorList>
    </citation>
    <scope>NUCLEOTIDE SEQUENCE</scope>
    <source>
        <strain evidence="1">5116S-3</strain>
    </source>
</reference>
<protein>
    <submittedName>
        <fullName evidence="1">Uncharacterized protein</fullName>
    </submittedName>
</protein>
<dbReference type="Proteomes" id="UP000831796">
    <property type="component" value="Chromosome"/>
</dbReference>
<accession>A0A8T9QCE0</accession>
<dbReference type="EMBL" id="CP095046">
    <property type="protein sequence ID" value="UOQ72513.1"/>
    <property type="molecule type" value="Genomic_DNA"/>
</dbReference>
<sequence>MAADAPVPLVDITTSRFQVGQVWEYHTRPTETDSLLTVVKVELQHGADVAVHVYVDGLRLKTPNPSGKPGTTASHLPFSEEALTASVTHVVRHANTLPDFEEGYEIWREAFLTGQAGIFSVTVAEVMDFIESTFGNQ</sequence>
<proteinExistence type="predicted"/>